<dbReference type="EMBL" id="CP139961">
    <property type="protein sequence ID" value="WQE03421.1"/>
    <property type="molecule type" value="Genomic_DNA"/>
</dbReference>
<keyword evidence="4" id="KW-1185">Reference proteome</keyword>
<sequence>MSNITPEYTRRAIKKYEERLVKKIVTFSVDADADILTAIDADDTPFTALALSLLYKHYGIEQPKG</sequence>
<gene>
    <name evidence="1" type="ORF">B0180_01935</name>
    <name evidence="2" type="ORF">U0021_06600</name>
</gene>
<proteinExistence type="predicted"/>
<reference evidence="1 3" key="1">
    <citation type="submission" date="2017-02" db="EMBL/GenBank/DDBJ databases">
        <title>Draft genome sequence of Moraxella canis CCUG 8415A type strain.</title>
        <authorList>
            <person name="Engstrom-Jakobsson H."/>
            <person name="Salva-Serra F."/>
            <person name="Thorell K."/>
            <person name="Gonzales-Siles L."/>
            <person name="Karlsson R."/>
            <person name="Boulund F."/>
            <person name="Engstrand L."/>
            <person name="Moore E."/>
        </authorList>
    </citation>
    <scope>NUCLEOTIDE SEQUENCE [LARGE SCALE GENOMIC DNA]</scope>
    <source>
        <strain evidence="1 3">CCUG 8415A</strain>
    </source>
</reference>
<accession>A0A1S9ZPM6</accession>
<evidence type="ECO:0000313" key="2">
    <source>
        <dbReference type="EMBL" id="WQE03421.1"/>
    </source>
</evidence>
<evidence type="ECO:0000313" key="1">
    <source>
        <dbReference type="EMBL" id="OOR85572.1"/>
    </source>
</evidence>
<dbReference type="Proteomes" id="UP001324384">
    <property type="component" value="Chromosome"/>
</dbReference>
<dbReference type="Proteomes" id="UP000190322">
    <property type="component" value="Unassembled WGS sequence"/>
</dbReference>
<reference evidence="2 4" key="2">
    <citation type="submission" date="2023-12" db="EMBL/GenBank/DDBJ databases">
        <title>Genome sequencing and assembly of bacterial species from a model synthetic community.</title>
        <authorList>
            <person name="Hogle S.L."/>
        </authorList>
    </citation>
    <scope>NUCLEOTIDE SEQUENCE [LARGE SCALE GENOMIC DNA]</scope>
    <source>
        <strain evidence="2 4">HAMBI_2792</strain>
    </source>
</reference>
<organism evidence="1 3">
    <name type="scientific">Moraxella canis</name>
    <dbReference type="NCBI Taxonomy" id="90239"/>
    <lineage>
        <taxon>Bacteria</taxon>
        <taxon>Pseudomonadati</taxon>
        <taxon>Pseudomonadota</taxon>
        <taxon>Gammaproteobacteria</taxon>
        <taxon>Moraxellales</taxon>
        <taxon>Moraxellaceae</taxon>
        <taxon>Moraxella</taxon>
    </lineage>
</organism>
<evidence type="ECO:0000313" key="4">
    <source>
        <dbReference type="Proteomes" id="UP001324384"/>
    </source>
</evidence>
<dbReference type="AlphaFoldDB" id="A0A1S9ZPM6"/>
<evidence type="ECO:0000313" key="3">
    <source>
        <dbReference type="Proteomes" id="UP000190322"/>
    </source>
</evidence>
<dbReference type="EMBL" id="MUXT01000001">
    <property type="protein sequence ID" value="OOR85572.1"/>
    <property type="molecule type" value="Genomic_DNA"/>
</dbReference>
<dbReference type="RefSeq" id="WP_078255417.1">
    <property type="nucleotide sequence ID" value="NZ_CP139961.1"/>
</dbReference>
<name>A0A1S9ZPM6_9GAMM</name>
<protein>
    <submittedName>
        <fullName evidence="1">Uncharacterized protein</fullName>
    </submittedName>
</protein>